<dbReference type="PROSITE" id="PS50005">
    <property type="entry name" value="TPR"/>
    <property type="match status" value="2"/>
</dbReference>
<evidence type="ECO:0000313" key="3">
    <source>
        <dbReference type="EMBL" id="AMC11404.1"/>
    </source>
</evidence>
<feature type="compositionally biased region" description="Basic residues" evidence="2">
    <location>
        <begin position="248"/>
        <end position="260"/>
    </location>
</feature>
<dbReference type="RefSeq" id="WP_068209056.1">
    <property type="nucleotide sequence ID" value="NZ_CP013355.1"/>
</dbReference>
<dbReference type="EMBL" id="CP013355">
    <property type="protein sequence ID" value="AMC11404.1"/>
    <property type="molecule type" value="Genomic_DNA"/>
</dbReference>
<dbReference type="InterPro" id="IPR011990">
    <property type="entry name" value="TPR-like_helical_dom_sf"/>
</dbReference>
<feature type="repeat" description="TPR" evidence="1">
    <location>
        <begin position="64"/>
        <end position="97"/>
    </location>
</feature>
<dbReference type="PATRIC" id="fig|1622118.3.peg.1878"/>
<dbReference type="Pfam" id="PF13432">
    <property type="entry name" value="TPR_16"/>
    <property type="match status" value="1"/>
</dbReference>
<dbReference type="Proteomes" id="UP000059672">
    <property type="component" value="Chromosome"/>
</dbReference>
<dbReference type="OrthoDB" id="1525165at2"/>
<protein>
    <submittedName>
        <fullName evidence="3">DNA primase</fullName>
    </submittedName>
</protein>
<dbReference type="KEGG" id="lut:Lupro_09080"/>
<dbReference type="Gene3D" id="1.25.40.10">
    <property type="entry name" value="Tetratricopeptide repeat domain"/>
    <property type="match status" value="2"/>
</dbReference>
<evidence type="ECO:0000256" key="1">
    <source>
        <dbReference type="PROSITE-ProRule" id="PRU00339"/>
    </source>
</evidence>
<proteinExistence type="predicted"/>
<organism evidence="3 4">
    <name type="scientific">Lutibacter profundi</name>
    <dbReference type="NCBI Taxonomy" id="1622118"/>
    <lineage>
        <taxon>Bacteria</taxon>
        <taxon>Pseudomonadati</taxon>
        <taxon>Bacteroidota</taxon>
        <taxon>Flavobacteriia</taxon>
        <taxon>Flavobacteriales</taxon>
        <taxon>Flavobacteriaceae</taxon>
        <taxon>Lutibacter</taxon>
    </lineage>
</organism>
<gene>
    <name evidence="3" type="ORF">Lupro_09080</name>
</gene>
<feature type="repeat" description="TPR" evidence="1">
    <location>
        <begin position="101"/>
        <end position="134"/>
    </location>
</feature>
<dbReference type="InterPro" id="IPR019734">
    <property type="entry name" value="TPR_rpt"/>
</dbReference>
<keyword evidence="4" id="KW-1185">Reference proteome</keyword>
<name>A0A0X8G7E4_9FLAO</name>
<feature type="compositionally biased region" description="Basic and acidic residues" evidence="2">
    <location>
        <begin position="157"/>
        <end position="220"/>
    </location>
</feature>
<reference evidence="4" key="1">
    <citation type="submission" date="2015-12" db="EMBL/GenBank/DDBJ databases">
        <title>Complete genome sequence of Lutibacter profundus strain LP1.</title>
        <authorList>
            <person name="Wissuwa J."/>
            <person name="Le Moine Bauer S."/>
            <person name="Stokke R."/>
            <person name="Dahle H."/>
            <person name="Steen I.H."/>
        </authorList>
    </citation>
    <scope>NUCLEOTIDE SEQUENCE [LARGE SCALE GENOMIC DNA]</scope>
    <source>
        <strain evidence="4">LP1</strain>
    </source>
</reference>
<dbReference type="SUPFAM" id="SSF48452">
    <property type="entry name" value="TPR-like"/>
    <property type="match status" value="1"/>
</dbReference>
<evidence type="ECO:0000313" key="4">
    <source>
        <dbReference type="Proteomes" id="UP000059672"/>
    </source>
</evidence>
<feature type="compositionally biased region" description="Polar residues" evidence="2">
    <location>
        <begin position="223"/>
        <end position="232"/>
    </location>
</feature>
<dbReference type="STRING" id="1622118.Lupro_09080"/>
<feature type="region of interest" description="Disordered" evidence="2">
    <location>
        <begin position="150"/>
        <end position="267"/>
    </location>
</feature>
<dbReference type="SMART" id="SM00028">
    <property type="entry name" value="TPR"/>
    <property type="match status" value="3"/>
</dbReference>
<dbReference type="AlphaFoldDB" id="A0A0X8G7E4"/>
<keyword evidence="1" id="KW-0802">TPR repeat</keyword>
<accession>A0A0X8G7E4</accession>
<sequence>MKNILFIVFLCLTTVIFSQEKTSKKLEREARKEIREGNKLYNQLNFKEAEIAYKKGLSKNKNYPKAMYNLGNAIYQQDRFKEAINQFELAEKTVKNKMDKAEAFHNMGNSFMKEKQYGKAVEAFKNALRNNSKDDETRYNLALAQELLKQQQQQNKNNKDKNKDKNNKDKNNKDKKDNKEGDKDKKDDKNKDKDKGKDKKDKKGDEKKNKDKKQNKDKQQQKPRPNQLSPEQMRQLLEAMNNEENKTQKKLNAKKAKGRKIKQEKDW</sequence>
<evidence type="ECO:0000256" key="2">
    <source>
        <dbReference type="SAM" id="MobiDB-lite"/>
    </source>
</evidence>
<reference evidence="3 4" key="2">
    <citation type="journal article" date="2016" name="Int. J. Syst. Evol. Microbiol.">
        <title>Lutibacter profundi sp. nov., isolated from a deep-sea hydrothermal system on the Arctic Mid-Ocean Ridge and emended description of the genus Lutibacter.</title>
        <authorList>
            <person name="Le Moine Bauer S."/>
            <person name="Roalkvam I."/>
            <person name="Steen I.H."/>
            <person name="Dahle H."/>
        </authorList>
    </citation>
    <scope>NUCLEOTIDE SEQUENCE [LARGE SCALE GENOMIC DNA]</scope>
    <source>
        <strain evidence="3 4">LP1</strain>
    </source>
</reference>
<dbReference type="Pfam" id="PF00515">
    <property type="entry name" value="TPR_1"/>
    <property type="match status" value="1"/>
</dbReference>